<dbReference type="RefSeq" id="XP_062660963.1">
    <property type="nucleotide sequence ID" value="XM_062803529.1"/>
</dbReference>
<dbReference type="AlphaFoldDB" id="A0AAE0HJJ9"/>
<protein>
    <recommendedName>
        <fullName evidence="4">Secreted protein</fullName>
    </recommendedName>
</protein>
<dbReference type="Proteomes" id="UP001278766">
    <property type="component" value="Unassembled WGS sequence"/>
</dbReference>
<accession>A0AAE0HJJ9</accession>
<evidence type="ECO:0000313" key="2">
    <source>
        <dbReference type="EMBL" id="KAK3297449.1"/>
    </source>
</evidence>
<reference evidence="2" key="2">
    <citation type="submission" date="2023-06" db="EMBL/GenBank/DDBJ databases">
        <authorList>
            <consortium name="Lawrence Berkeley National Laboratory"/>
            <person name="Haridas S."/>
            <person name="Hensen N."/>
            <person name="Bonometti L."/>
            <person name="Westerberg I."/>
            <person name="Brannstrom I.O."/>
            <person name="Guillou S."/>
            <person name="Cros-Aarteil S."/>
            <person name="Calhoun S."/>
            <person name="Kuo A."/>
            <person name="Mondo S."/>
            <person name="Pangilinan J."/>
            <person name="Riley R."/>
            <person name="Labutti K."/>
            <person name="Andreopoulos B."/>
            <person name="Lipzen A."/>
            <person name="Chen C."/>
            <person name="Yanf M."/>
            <person name="Daum C."/>
            <person name="Ng V."/>
            <person name="Clum A."/>
            <person name="Steindorff A."/>
            <person name="Ohm R."/>
            <person name="Martin F."/>
            <person name="Silar P."/>
            <person name="Natvig D."/>
            <person name="Lalanne C."/>
            <person name="Gautier V."/>
            <person name="Ament-Velasquez S.L."/>
            <person name="Kruys A."/>
            <person name="Hutchinson M.I."/>
            <person name="Powell A.J."/>
            <person name="Barry K."/>
            <person name="Miller A.N."/>
            <person name="Grigoriev I.V."/>
            <person name="Debuchy R."/>
            <person name="Gladieux P."/>
            <person name="Thoren M.H."/>
            <person name="Johannesson H."/>
        </authorList>
    </citation>
    <scope>NUCLEOTIDE SEQUENCE</scope>
    <source>
        <strain evidence="2">CBS 168.71</strain>
    </source>
</reference>
<evidence type="ECO:0000256" key="1">
    <source>
        <dbReference type="SAM" id="SignalP"/>
    </source>
</evidence>
<feature type="signal peptide" evidence="1">
    <location>
        <begin position="1"/>
        <end position="25"/>
    </location>
</feature>
<comment type="caution">
    <text evidence="2">The sequence shown here is derived from an EMBL/GenBank/DDBJ whole genome shotgun (WGS) entry which is preliminary data.</text>
</comment>
<keyword evidence="3" id="KW-1185">Reference proteome</keyword>
<organism evidence="2 3">
    <name type="scientific">Chaetomium fimeti</name>
    <dbReference type="NCBI Taxonomy" id="1854472"/>
    <lineage>
        <taxon>Eukaryota</taxon>
        <taxon>Fungi</taxon>
        <taxon>Dikarya</taxon>
        <taxon>Ascomycota</taxon>
        <taxon>Pezizomycotina</taxon>
        <taxon>Sordariomycetes</taxon>
        <taxon>Sordariomycetidae</taxon>
        <taxon>Sordariales</taxon>
        <taxon>Chaetomiaceae</taxon>
        <taxon>Chaetomium</taxon>
    </lineage>
</organism>
<gene>
    <name evidence="2" type="ORF">B0H64DRAFT_392182</name>
</gene>
<dbReference type="GeneID" id="87840477"/>
<dbReference type="EMBL" id="JAUEPN010000003">
    <property type="protein sequence ID" value="KAK3297449.1"/>
    <property type="molecule type" value="Genomic_DNA"/>
</dbReference>
<reference evidence="2" key="1">
    <citation type="journal article" date="2023" name="Mol. Phylogenet. Evol.">
        <title>Genome-scale phylogeny and comparative genomics of the fungal order Sordariales.</title>
        <authorList>
            <person name="Hensen N."/>
            <person name="Bonometti L."/>
            <person name="Westerberg I."/>
            <person name="Brannstrom I.O."/>
            <person name="Guillou S."/>
            <person name="Cros-Aarteil S."/>
            <person name="Calhoun S."/>
            <person name="Haridas S."/>
            <person name="Kuo A."/>
            <person name="Mondo S."/>
            <person name="Pangilinan J."/>
            <person name="Riley R."/>
            <person name="LaButti K."/>
            <person name="Andreopoulos B."/>
            <person name="Lipzen A."/>
            <person name="Chen C."/>
            <person name="Yan M."/>
            <person name="Daum C."/>
            <person name="Ng V."/>
            <person name="Clum A."/>
            <person name="Steindorff A."/>
            <person name="Ohm R.A."/>
            <person name="Martin F."/>
            <person name="Silar P."/>
            <person name="Natvig D.O."/>
            <person name="Lalanne C."/>
            <person name="Gautier V."/>
            <person name="Ament-Velasquez S.L."/>
            <person name="Kruys A."/>
            <person name="Hutchinson M.I."/>
            <person name="Powell A.J."/>
            <person name="Barry K."/>
            <person name="Miller A.N."/>
            <person name="Grigoriev I.V."/>
            <person name="Debuchy R."/>
            <person name="Gladieux P."/>
            <person name="Hiltunen Thoren M."/>
            <person name="Johannesson H."/>
        </authorList>
    </citation>
    <scope>NUCLEOTIDE SEQUENCE</scope>
    <source>
        <strain evidence="2">CBS 168.71</strain>
    </source>
</reference>
<sequence length="70" mass="7889">MFLVYSIYSIWFALLGLFYLFPCESDFFGEKADCGSHNLDAAGRKPLQAFALIECSTHHPTRFHAGRDAS</sequence>
<name>A0AAE0HJJ9_9PEZI</name>
<evidence type="ECO:0000313" key="3">
    <source>
        <dbReference type="Proteomes" id="UP001278766"/>
    </source>
</evidence>
<keyword evidence="1" id="KW-0732">Signal</keyword>
<feature type="chain" id="PRO_5042236382" description="Secreted protein" evidence="1">
    <location>
        <begin position="26"/>
        <end position="70"/>
    </location>
</feature>
<evidence type="ECO:0008006" key="4">
    <source>
        <dbReference type="Google" id="ProtNLM"/>
    </source>
</evidence>
<proteinExistence type="predicted"/>